<dbReference type="EMBL" id="JACHFY010000021">
    <property type="protein sequence ID" value="MBB5254703.1"/>
    <property type="molecule type" value="Genomic_DNA"/>
</dbReference>
<dbReference type="OrthoDB" id="34397at2157"/>
<dbReference type="AlphaFoldDB" id="A0A650CII6"/>
<dbReference type="EMBL" id="CP045484">
    <property type="protein sequence ID" value="QGR17347.1"/>
    <property type="molecule type" value="Genomic_DNA"/>
</dbReference>
<name>A0A650CII6_SULOH</name>
<dbReference type="Proteomes" id="UP000427373">
    <property type="component" value="Chromosome"/>
</dbReference>
<gene>
    <name evidence="2" type="ORF">D1869_09195</name>
    <name evidence="1" type="ORF">HNQ62_002477</name>
</gene>
<dbReference type="Proteomes" id="UP000582213">
    <property type="component" value="Unassembled WGS sequence"/>
</dbReference>
<evidence type="ECO:0000313" key="3">
    <source>
        <dbReference type="Proteomes" id="UP000427373"/>
    </source>
</evidence>
<dbReference type="KEGG" id="soh:D1869_09195"/>
<evidence type="ECO:0000313" key="1">
    <source>
        <dbReference type="EMBL" id="MBB5254703.1"/>
    </source>
</evidence>
<dbReference type="GeneID" id="42801416"/>
<reference evidence="2 3" key="1">
    <citation type="submission" date="2019-10" db="EMBL/GenBank/DDBJ databases">
        <title>Genome Sequences from Six Type Strain Members of the Archaeal Family Sulfolobaceae: Acidianus ambivalens, Acidianus infernus, Metallosphaera prunae, Stygiolobus azoricus, Sulfolobus metallicus, and Sulfurisphaera ohwakuensis.</title>
        <authorList>
            <person name="Counts J.A."/>
            <person name="Kelly R.M."/>
        </authorList>
    </citation>
    <scope>NUCLEOTIDE SEQUENCE [LARGE SCALE GENOMIC DNA]</scope>
    <source>
        <strain evidence="2 3">TA-1</strain>
    </source>
</reference>
<dbReference type="RefSeq" id="WP_156014834.1">
    <property type="nucleotide sequence ID" value="NZ_CP045484.1"/>
</dbReference>
<evidence type="ECO:0000313" key="4">
    <source>
        <dbReference type="Proteomes" id="UP000582213"/>
    </source>
</evidence>
<organism evidence="2 3">
    <name type="scientific">Sulfurisphaera ohwakuensis</name>
    <dbReference type="NCBI Taxonomy" id="69656"/>
    <lineage>
        <taxon>Archaea</taxon>
        <taxon>Thermoproteota</taxon>
        <taxon>Thermoprotei</taxon>
        <taxon>Sulfolobales</taxon>
        <taxon>Sulfolobaceae</taxon>
        <taxon>Sulfurisphaera</taxon>
    </lineage>
</organism>
<sequence>MLAYVFWHQKAKDYSEDEYVNSLVDFHKYFNENVKIDGYIGSIVIKVNFVPWTEEVVYEDWYLLENSRTLDLINDIVEKDKKVREIHDKVARMARNGKGGLYKLINGSLDSPSYPYAYWISKPLGMSYDDFYKEIAFQNLWRKQLAFGPFTEFCVFTKESINISSKFSPIFQRRYKLYSYK</sequence>
<keyword evidence="3" id="KW-1185">Reference proteome</keyword>
<evidence type="ECO:0000313" key="2">
    <source>
        <dbReference type="EMBL" id="QGR17347.1"/>
    </source>
</evidence>
<reference evidence="1 4" key="2">
    <citation type="submission" date="2020-08" db="EMBL/GenBank/DDBJ databases">
        <title>Genomic Encyclopedia of Type Strains, Phase IV (KMG-IV): sequencing the most valuable type-strain genomes for metagenomic binning, comparative biology and taxonomic classification.</title>
        <authorList>
            <person name="Goeker M."/>
        </authorList>
    </citation>
    <scope>NUCLEOTIDE SEQUENCE [LARGE SCALE GENOMIC DNA]</scope>
    <source>
        <strain evidence="1 4">DSM 12421</strain>
    </source>
</reference>
<protein>
    <submittedName>
        <fullName evidence="2">Uncharacterized protein</fullName>
    </submittedName>
</protein>
<proteinExistence type="predicted"/>
<accession>A0A650CII6</accession>